<dbReference type="AlphaFoldDB" id="A0A2C6L091"/>
<evidence type="ECO:0000256" key="10">
    <source>
        <dbReference type="ARBA" id="ARBA00044519"/>
    </source>
</evidence>
<dbReference type="PROSITE" id="PS00630">
    <property type="entry name" value="IMP_2"/>
    <property type="match status" value="1"/>
</dbReference>
<dbReference type="GO" id="GO:0008441">
    <property type="term" value="F:3'(2'),5'-bisphosphate nucleotidase activity"/>
    <property type="evidence" value="ECO:0007669"/>
    <property type="project" value="UniProtKB-EC"/>
</dbReference>
<evidence type="ECO:0000256" key="7">
    <source>
        <dbReference type="ARBA" id="ARBA00041815"/>
    </source>
</evidence>
<dbReference type="GO" id="GO:0046872">
    <property type="term" value="F:metal ion binding"/>
    <property type="evidence" value="ECO:0007669"/>
    <property type="project" value="UniProtKB-KW"/>
</dbReference>
<feature type="region of interest" description="Disordered" evidence="14">
    <location>
        <begin position="324"/>
        <end position="351"/>
    </location>
</feature>
<dbReference type="GO" id="GO:0004441">
    <property type="term" value="F:inositol-1,4-bisphosphate 1-phosphatase activity"/>
    <property type="evidence" value="ECO:0007669"/>
    <property type="project" value="UniProtKB-EC"/>
</dbReference>
<feature type="binding site" evidence="13">
    <location>
        <position position="256"/>
    </location>
    <ligand>
        <name>Mg(2+)</name>
        <dbReference type="ChEBI" id="CHEBI:18420"/>
        <label>1</label>
        <note>catalytic</note>
    </ligand>
</feature>
<keyword evidence="16" id="KW-1185">Reference proteome</keyword>
<dbReference type="RefSeq" id="XP_067923056.1">
    <property type="nucleotide sequence ID" value="XM_068064971.1"/>
</dbReference>
<dbReference type="SUPFAM" id="SSF56655">
    <property type="entry name" value="Carbohydrate phosphatase"/>
    <property type="match status" value="1"/>
</dbReference>
<dbReference type="CDD" id="cd01638">
    <property type="entry name" value="CysQ"/>
    <property type="match status" value="1"/>
</dbReference>
<evidence type="ECO:0000256" key="14">
    <source>
        <dbReference type="SAM" id="MobiDB-lite"/>
    </source>
</evidence>
<dbReference type="Gene3D" id="3.40.190.80">
    <property type="match status" value="1"/>
</dbReference>
<dbReference type="PROSITE" id="PS00629">
    <property type="entry name" value="IMP_1"/>
    <property type="match status" value="1"/>
</dbReference>
<feature type="binding site" evidence="13">
    <location>
        <position position="128"/>
    </location>
    <ligand>
        <name>Mg(2+)</name>
        <dbReference type="ChEBI" id="CHEBI:18420"/>
        <label>1</label>
        <note>catalytic</note>
    </ligand>
</feature>
<proteinExistence type="inferred from homology"/>
<protein>
    <recommendedName>
        <fullName evidence="6">3'(2'),5'-bisphosphate nucleotidase 1</fullName>
        <ecNumber evidence="10">3.1.3.57</ecNumber>
        <ecNumber evidence="2">3.1.3.7</ecNumber>
    </recommendedName>
    <alternativeName>
        <fullName evidence="11">3'-phosphoadenosine 5'-phosphate phosphatase</fullName>
    </alternativeName>
    <alternativeName>
        <fullName evidence="7">Bisphosphate 3'-nucleotidase 1</fullName>
    </alternativeName>
    <alternativeName>
        <fullName evidence="12">Inositol-polyphosphate 1-phosphatase</fullName>
    </alternativeName>
</protein>
<keyword evidence="4 13" id="KW-0479">Metal-binding</keyword>
<feature type="binding site" evidence="13">
    <location>
        <position position="131"/>
    </location>
    <ligand>
        <name>Mg(2+)</name>
        <dbReference type="ChEBI" id="CHEBI:18420"/>
        <label>1</label>
        <note>catalytic</note>
    </ligand>
</feature>
<gene>
    <name evidence="15" type="ORF">CSUI_004787</name>
</gene>
<dbReference type="OrthoDB" id="10254945at2759"/>
<feature type="binding site" evidence="13">
    <location>
        <position position="108"/>
    </location>
    <ligand>
        <name>Mg(2+)</name>
        <dbReference type="ChEBI" id="CHEBI:18420"/>
        <label>1</label>
        <note>catalytic</note>
    </ligand>
</feature>
<dbReference type="Pfam" id="PF00459">
    <property type="entry name" value="Inositol_P"/>
    <property type="match status" value="1"/>
</dbReference>
<keyword evidence="5 13" id="KW-0460">Magnesium</keyword>
<dbReference type="VEuPathDB" id="ToxoDB:CSUI_004787"/>
<sequence length="351" mass="38339">MTVPESAEELADSLDLAPLSDLVLEDLGLKVNPIDIVRLALQATAAVLAVYKLSTKEWSIEYKDGSEPLTRADLEANKVGLTTRPLFYLIICTGLGRLFGEAIPVVSEENAHASWEERRAYKYFWLVDPVDGTKEFIKRNGQFTVNIGLCRGEQPVFGVVTVPVQGTVFVGGESFGSYKLEPKKPRQLLRTKHFLLSDQGLRVVASSSHNTPATLEFVSRLTDPLVVQYGSSLKILMLAANEAELYPRFSLCSEWDTCAAHAVLKFAGGEIYPVRTSPGGAEVSTEPLRYRKQSLLNPSFVAIGRQDAFVSSWTRFSPALAECESPEGQQLESAPGSTESCERLTSSAAGS</sequence>
<dbReference type="InterPro" id="IPR050725">
    <property type="entry name" value="CysQ/Inositol_MonoPase"/>
</dbReference>
<dbReference type="Proteomes" id="UP000221165">
    <property type="component" value="Unassembled WGS sequence"/>
</dbReference>
<evidence type="ECO:0000256" key="6">
    <source>
        <dbReference type="ARBA" id="ARBA00040342"/>
    </source>
</evidence>
<comment type="cofactor">
    <cofactor evidence="13">
        <name>Mg(2+)</name>
        <dbReference type="ChEBI" id="CHEBI:18420"/>
    </cofactor>
</comment>
<evidence type="ECO:0000313" key="16">
    <source>
        <dbReference type="Proteomes" id="UP000221165"/>
    </source>
</evidence>
<comment type="similarity">
    <text evidence="1">Belongs to the inositol monophosphatase superfamily.</text>
</comment>
<dbReference type="GeneID" id="94428182"/>
<evidence type="ECO:0000256" key="3">
    <source>
        <dbReference type="ARBA" id="ARBA00022671"/>
    </source>
</evidence>
<dbReference type="InterPro" id="IPR020583">
    <property type="entry name" value="Inositol_monoP_metal-BS"/>
</dbReference>
<organism evidence="15 16">
    <name type="scientific">Cystoisospora suis</name>
    <dbReference type="NCBI Taxonomy" id="483139"/>
    <lineage>
        <taxon>Eukaryota</taxon>
        <taxon>Sar</taxon>
        <taxon>Alveolata</taxon>
        <taxon>Apicomplexa</taxon>
        <taxon>Conoidasida</taxon>
        <taxon>Coccidia</taxon>
        <taxon>Eucoccidiorida</taxon>
        <taxon>Eimeriorina</taxon>
        <taxon>Sarcocystidae</taxon>
        <taxon>Cystoisospora</taxon>
    </lineage>
</organism>
<evidence type="ECO:0000256" key="13">
    <source>
        <dbReference type="PIRSR" id="PIRSR600760-2"/>
    </source>
</evidence>
<dbReference type="InterPro" id="IPR020550">
    <property type="entry name" value="Inositol_monophosphatase_CS"/>
</dbReference>
<dbReference type="EMBL" id="MIGC01002270">
    <property type="protein sequence ID" value="PHJ21373.1"/>
    <property type="molecule type" value="Genomic_DNA"/>
</dbReference>
<evidence type="ECO:0000256" key="2">
    <source>
        <dbReference type="ARBA" id="ARBA00012633"/>
    </source>
</evidence>
<evidence type="ECO:0000256" key="1">
    <source>
        <dbReference type="ARBA" id="ARBA00009759"/>
    </source>
</evidence>
<name>A0A2C6L091_9APIC</name>
<dbReference type="InterPro" id="IPR000760">
    <property type="entry name" value="Inositol_monophosphatase-like"/>
</dbReference>
<dbReference type="PANTHER" id="PTHR43028">
    <property type="entry name" value="3'(2'),5'-BISPHOSPHATE NUCLEOTIDASE 1"/>
    <property type="match status" value="1"/>
</dbReference>
<evidence type="ECO:0000256" key="4">
    <source>
        <dbReference type="ARBA" id="ARBA00022723"/>
    </source>
</evidence>
<dbReference type="GO" id="GO:0046854">
    <property type="term" value="P:phosphatidylinositol phosphate biosynthetic process"/>
    <property type="evidence" value="ECO:0007669"/>
    <property type="project" value="InterPro"/>
</dbReference>
<accession>A0A2C6L091</accession>
<dbReference type="EC" id="3.1.3.57" evidence="10"/>
<evidence type="ECO:0000256" key="11">
    <source>
        <dbReference type="ARBA" id="ARBA00044544"/>
    </source>
</evidence>
<comment type="catalytic activity">
    <reaction evidence="8">
        <text>1D-myo-inositol 1,3,4-trisphosphate + H2O = 1D-myo-inositol 3,4-bisphosphate + phosphate</text>
        <dbReference type="Rhea" id="RHEA:70319"/>
        <dbReference type="ChEBI" id="CHEBI:15377"/>
        <dbReference type="ChEBI" id="CHEBI:43474"/>
        <dbReference type="ChEBI" id="CHEBI:58414"/>
        <dbReference type="ChEBI" id="CHEBI:83241"/>
    </reaction>
    <physiologicalReaction direction="left-to-right" evidence="8">
        <dbReference type="Rhea" id="RHEA:70320"/>
    </physiologicalReaction>
</comment>
<comment type="caution">
    <text evidence="15">The sequence shown here is derived from an EMBL/GenBank/DDBJ whole genome shotgun (WGS) entry which is preliminary data.</text>
</comment>
<evidence type="ECO:0000256" key="5">
    <source>
        <dbReference type="ARBA" id="ARBA00022842"/>
    </source>
</evidence>
<dbReference type="PANTHER" id="PTHR43028:SF5">
    <property type="entry name" value="3'(2'),5'-BISPHOSPHATE NUCLEOTIDASE 1"/>
    <property type="match status" value="1"/>
</dbReference>
<feature type="compositionally biased region" description="Polar residues" evidence="14">
    <location>
        <begin position="327"/>
        <end position="351"/>
    </location>
</feature>
<evidence type="ECO:0000256" key="9">
    <source>
        <dbReference type="ARBA" id="ARBA00044478"/>
    </source>
</evidence>
<keyword evidence="3" id="KW-0452">Lithium</keyword>
<dbReference type="Gene3D" id="3.30.540.10">
    <property type="entry name" value="Fructose-1,6-Bisphosphatase, subunit A, domain 1"/>
    <property type="match status" value="1"/>
</dbReference>
<reference evidence="15 16" key="1">
    <citation type="journal article" date="2017" name="Int. J. Parasitol.">
        <title>The genome of the protozoan parasite Cystoisospora suis and a reverse vaccinology approach to identify vaccine candidates.</title>
        <authorList>
            <person name="Palmieri N."/>
            <person name="Shrestha A."/>
            <person name="Ruttkowski B."/>
            <person name="Beck T."/>
            <person name="Vogl C."/>
            <person name="Tomley F."/>
            <person name="Blake D.P."/>
            <person name="Joachim A."/>
        </authorList>
    </citation>
    <scope>NUCLEOTIDE SEQUENCE [LARGE SCALE GENOMIC DNA]</scope>
    <source>
        <strain evidence="15 16">Wien I</strain>
    </source>
</reference>
<comment type="catalytic activity">
    <reaction evidence="9">
        <text>1D-myo-inositol 1,4-bisphosphate + H2O = 1D-myo-inositol 4-phosphate + phosphate</text>
        <dbReference type="Rhea" id="RHEA:15553"/>
        <dbReference type="ChEBI" id="CHEBI:15377"/>
        <dbReference type="ChEBI" id="CHEBI:43474"/>
        <dbReference type="ChEBI" id="CHEBI:58282"/>
        <dbReference type="ChEBI" id="CHEBI:58469"/>
        <dbReference type="EC" id="3.1.3.57"/>
    </reaction>
    <physiologicalReaction direction="left-to-right" evidence="9">
        <dbReference type="Rhea" id="RHEA:15554"/>
    </physiologicalReaction>
</comment>
<evidence type="ECO:0000256" key="8">
    <source>
        <dbReference type="ARBA" id="ARBA00044465"/>
    </source>
</evidence>
<evidence type="ECO:0000313" key="15">
    <source>
        <dbReference type="EMBL" id="PHJ21373.1"/>
    </source>
</evidence>
<evidence type="ECO:0000256" key="12">
    <source>
        <dbReference type="ARBA" id="ARBA00044554"/>
    </source>
</evidence>
<dbReference type="EC" id="3.1.3.7" evidence="2"/>